<keyword evidence="1" id="KW-0521">NADP</keyword>
<dbReference type="Gene3D" id="3.20.20.100">
    <property type="entry name" value="NADP-dependent oxidoreductase domain"/>
    <property type="match status" value="1"/>
</dbReference>
<dbReference type="EMBL" id="BSFH01000028">
    <property type="protein sequence ID" value="GLK64480.1"/>
    <property type="molecule type" value="Genomic_DNA"/>
</dbReference>
<dbReference type="PANTHER" id="PTHR43364">
    <property type="entry name" value="NADH-SPECIFIC METHYLGLYOXAL REDUCTASE-RELATED"/>
    <property type="match status" value="1"/>
</dbReference>
<dbReference type="InterPro" id="IPR023210">
    <property type="entry name" value="NADP_OxRdtase_dom"/>
</dbReference>
<reference evidence="6" key="1">
    <citation type="journal article" date="2014" name="Int. J. Syst. Evol. Microbiol.">
        <title>Complete genome sequence of Corynebacterium casei LMG S-19264T (=DSM 44701T), isolated from a smear-ripened cheese.</title>
        <authorList>
            <consortium name="US DOE Joint Genome Institute (JGI-PGF)"/>
            <person name="Walter F."/>
            <person name="Albersmeier A."/>
            <person name="Kalinowski J."/>
            <person name="Ruckert C."/>
        </authorList>
    </citation>
    <scope>NUCLEOTIDE SEQUENCE</scope>
    <source>
        <strain evidence="6">VKM B-2222</strain>
    </source>
</reference>
<proteinExistence type="inferred from homology"/>
<accession>A0AAD3NYS8</accession>
<keyword evidence="2" id="KW-0560">Oxidoreductase</keyword>
<feature type="domain" description="NADP-dependent oxidoreductase" evidence="5">
    <location>
        <begin position="18"/>
        <end position="340"/>
    </location>
</feature>
<dbReference type="CDD" id="cd19094">
    <property type="entry name" value="AKR_Tas-like"/>
    <property type="match status" value="1"/>
</dbReference>
<dbReference type="AlphaFoldDB" id="A0AAD3NYS8"/>
<dbReference type="SUPFAM" id="SSF51430">
    <property type="entry name" value="NAD(P)-linked oxidoreductase"/>
    <property type="match status" value="1"/>
</dbReference>
<evidence type="ECO:0000259" key="5">
    <source>
        <dbReference type="Pfam" id="PF00248"/>
    </source>
</evidence>
<keyword evidence="7" id="KW-1185">Reference proteome</keyword>
<evidence type="ECO:0000256" key="2">
    <source>
        <dbReference type="ARBA" id="ARBA00023002"/>
    </source>
</evidence>
<sequence length="351" mass="38634">MTLDYRPLGHSGIKVSAIALGTMTWGEQNTEAEGHTQLDRAIDFGINLIDTAENYAIPPRPETQGATERIIGNWLKARGRRDQIVLASKVSGPSERTYLRADGQPPQLDAKNINEAIEGSLRRLQTDYLDLYQIHWPSRPVPLFGNGSHAPGRGNDSAEVPIEETLGALDALVKAGKVRHIGLSNETAWGLSRFLHLAETRDLPRVVSVQNAYNLINRTYEQGLAEFHEREQVGLLAYSPLAQGFLTGKYQGGARPEGARLTLFNRGDRYTKPGVAEAVDAYLQIARDFGLDPAQLAIAYVTSRPFVTANIIGATRPDQLEADLRSVEVRITPEIEARINDVFQRHGSPAP</sequence>
<evidence type="ECO:0000256" key="3">
    <source>
        <dbReference type="ARBA" id="ARBA00038157"/>
    </source>
</evidence>
<dbReference type="Pfam" id="PF00248">
    <property type="entry name" value="Aldo_ket_red"/>
    <property type="match status" value="1"/>
</dbReference>
<dbReference type="InterPro" id="IPR036812">
    <property type="entry name" value="NAD(P)_OxRdtase_dom_sf"/>
</dbReference>
<dbReference type="PANTHER" id="PTHR43364:SF4">
    <property type="entry name" value="NAD(P)-LINKED OXIDOREDUCTASE SUPERFAMILY PROTEIN"/>
    <property type="match status" value="1"/>
</dbReference>
<protein>
    <recommendedName>
        <fullName evidence="4">Protein tas</fullName>
    </recommendedName>
</protein>
<dbReference type="Proteomes" id="UP001143349">
    <property type="component" value="Unassembled WGS sequence"/>
</dbReference>
<dbReference type="RefSeq" id="WP_271179724.1">
    <property type="nucleotide sequence ID" value="NZ_BSFH01000028.1"/>
</dbReference>
<comment type="similarity">
    <text evidence="3">Belongs to the aldo/keto reductase family. Aldo/keto reductase 2 subfamily.</text>
</comment>
<dbReference type="GO" id="GO:0016491">
    <property type="term" value="F:oxidoreductase activity"/>
    <property type="evidence" value="ECO:0007669"/>
    <property type="project" value="UniProtKB-KW"/>
</dbReference>
<dbReference type="InterPro" id="IPR050523">
    <property type="entry name" value="AKR_Detox_Biosynth"/>
</dbReference>
<evidence type="ECO:0000256" key="4">
    <source>
        <dbReference type="ARBA" id="ARBA00070119"/>
    </source>
</evidence>
<comment type="caution">
    <text evidence="6">The sequence shown here is derived from an EMBL/GenBank/DDBJ whole genome shotgun (WGS) entry which is preliminary data.</text>
</comment>
<evidence type="ECO:0000313" key="6">
    <source>
        <dbReference type="EMBL" id="GLK64480.1"/>
    </source>
</evidence>
<reference evidence="6" key="2">
    <citation type="submission" date="2023-01" db="EMBL/GenBank/DDBJ databases">
        <authorList>
            <person name="Sun Q."/>
            <person name="Evtushenko L."/>
        </authorList>
    </citation>
    <scope>NUCLEOTIDE SEQUENCE</scope>
    <source>
        <strain evidence="6">VKM B-2222</strain>
    </source>
</reference>
<dbReference type="FunFam" id="3.20.20.100:FF:000005">
    <property type="entry name" value="NADP(H)-dependent aldo-keto reductase"/>
    <property type="match status" value="1"/>
</dbReference>
<gene>
    <name evidence="6" type="ORF">GCM10017635_19510</name>
</gene>
<evidence type="ECO:0000313" key="7">
    <source>
        <dbReference type="Proteomes" id="UP001143349"/>
    </source>
</evidence>
<name>A0AAD3NYS8_9RHOB</name>
<evidence type="ECO:0000256" key="1">
    <source>
        <dbReference type="ARBA" id="ARBA00022857"/>
    </source>
</evidence>
<organism evidence="6 7">
    <name type="scientific">Paracoccus kondratievae</name>
    <dbReference type="NCBI Taxonomy" id="135740"/>
    <lineage>
        <taxon>Bacteria</taxon>
        <taxon>Pseudomonadati</taxon>
        <taxon>Pseudomonadota</taxon>
        <taxon>Alphaproteobacteria</taxon>
        <taxon>Rhodobacterales</taxon>
        <taxon>Paracoccaceae</taxon>
        <taxon>Paracoccus</taxon>
    </lineage>
</organism>